<keyword evidence="3" id="KW-1185">Reference proteome</keyword>
<comment type="caution">
    <text evidence="2">The sequence shown here is derived from an EMBL/GenBank/DDBJ whole genome shotgun (WGS) entry which is preliminary data.</text>
</comment>
<evidence type="ECO:0000256" key="1">
    <source>
        <dbReference type="SAM" id="MobiDB-lite"/>
    </source>
</evidence>
<proteinExistence type="predicted"/>
<feature type="compositionally biased region" description="Basic and acidic residues" evidence="1">
    <location>
        <begin position="26"/>
        <end position="37"/>
    </location>
</feature>
<feature type="compositionally biased region" description="Basic residues" evidence="1">
    <location>
        <begin position="58"/>
        <end position="68"/>
    </location>
</feature>
<sequence>MVAIQPACLFVEKELADSSSGGIGDWCKRRTSKDDAAPGRTTSNDDSGEALMIFSGVHSRRKERKRREKRGEREDLCLESQNL</sequence>
<dbReference type="Proteomes" id="UP001419268">
    <property type="component" value="Unassembled WGS sequence"/>
</dbReference>
<protein>
    <submittedName>
        <fullName evidence="2">Uncharacterized protein</fullName>
    </submittedName>
</protein>
<reference evidence="2 3" key="1">
    <citation type="submission" date="2024-01" db="EMBL/GenBank/DDBJ databases">
        <title>Genome assemblies of Stephania.</title>
        <authorList>
            <person name="Yang L."/>
        </authorList>
    </citation>
    <scope>NUCLEOTIDE SEQUENCE [LARGE SCALE GENOMIC DNA]</scope>
    <source>
        <strain evidence="2">JXDWG</strain>
        <tissue evidence="2">Leaf</tissue>
    </source>
</reference>
<accession>A0AAP0JGY7</accession>
<organism evidence="2 3">
    <name type="scientific">Stephania cephalantha</name>
    <dbReference type="NCBI Taxonomy" id="152367"/>
    <lineage>
        <taxon>Eukaryota</taxon>
        <taxon>Viridiplantae</taxon>
        <taxon>Streptophyta</taxon>
        <taxon>Embryophyta</taxon>
        <taxon>Tracheophyta</taxon>
        <taxon>Spermatophyta</taxon>
        <taxon>Magnoliopsida</taxon>
        <taxon>Ranunculales</taxon>
        <taxon>Menispermaceae</taxon>
        <taxon>Menispermoideae</taxon>
        <taxon>Cissampelideae</taxon>
        <taxon>Stephania</taxon>
    </lineage>
</organism>
<dbReference type="EMBL" id="JBBNAG010000005">
    <property type="protein sequence ID" value="KAK9132722.1"/>
    <property type="molecule type" value="Genomic_DNA"/>
</dbReference>
<evidence type="ECO:0000313" key="2">
    <source>
        <dbReference type="EMBL" id="KAK9132722.1"/>
    </source>
</evidence>
<evidence type="ECO:0000313" key="3">
    <source>
        <dbReference type="Proteomes" id="UP001419268"/>
    </source>
</evidence>
<name>A0AAP0JGY7_9MAGN</name>
<dbReference type="AlphaFoldDB" id="A0AAP0JGY7"/>
<feature type="region of interest" description="Disordered" evidence="1">
    <location>
        <begin position="16"/>
        <end position="83"/>
    </location>
</feature>
<gene>
    <name evidence="2" type="ORF">Scep_012250</name>
</gene>